<keyword evidence="3" id="KW-0804">Transcription</keyword>
<dbReference type="InterPro" id="IPR005143">
    <property type="entry name" value="TF_LuxR_autoind-bd_dom"/>
</dbReference>
<comment type="caution">
    <text evidence="5">The sequence shown here is derived from an EMBL/GenBank/DDBJ whole genome shotgun (WGS) entry which is preliminary data.</text>
</comment>
<evidence type="ECO:0000256" key="2">
    <source>
        <dbReference type="ARBA" id="ARBA00023125"/>
    </source>
</evidence>
<keyword evidence="1" id="KW-0805">Transcription regulation</keyword>
<reference evidence="5 6" key="2">
    <citation type="submission" date="2024-11" db="EMBL/GenBank/DDBJ databases">
        <title>Using genomics to understand microbial adaptation to soil warming.</title>
        <authorList>
            <person name="Deangelis K.M. PhD."/>
        </authorList>
    </citation>
    <scope>NUCLEOTIDE SEQUENCE [LARGE SCALE GENOMIC DNA]</scope>
    <source>
        <strain evidence="5 6">GAS97</strain>
    </source>
</reference>
<evidence type="ECO:0000259" key="4">
    <source>
        <dbReference type="PROSITE" id="PS50043"/>
    </source>
</evidence>
<dbReference type="EMBL" id="JBIYDN010000014">
    <property type="protein sequence ID" value="MFK4444356.1"/>
    <property type="molecule type" value="Genomic_DNA"/>
</dbReference>
<dbReference type="SUPFAM" id="SSF46894">
    <property type="entry name" value="C-terminal effector domain of the bipartite response regulators"/>
    <property type="match status" value="1"/>
</dbReference>
<dbReference type="Proteomes" id="UP001620514">
    <property type="component" value="Unassembled WGS sequence"/>
</dbReference>
<name>A0ABW8MPI5_9BURK</name>
<evidence type="ECO:0000256" key="3">
    <source>
        <dbReference type="ARBA" id="ARBA00023163"/>
    </source>
</evidence>
<evidence type="ECO:0000313" key="6">
    <source>
        <dbReference type="Proteomes" id="UP001620514"/>
    </source>
</evidence>
<dbReference type="Gene3D" id="1.10.10.10">
    <property type="entry name" value="Winged helix-like DNA-binding domain superfamily/Winged helix DNA-binding domain"/>
    <property type="match status" value="1"/>
</dbReference>
<protein>
    <submittedName>
        <fullName evidence="5">LuxR family quorum-sensing system transcriptional regulator CciR</fullName>
    </submittedName>
</protein>
<dbReference type="RefSeq" id="WP_404609484.1">
    <property type="nucleotide sequence ID" value="NZ_JBIYDN010000014.1"/>
</dbReference>
<dbReference type="Gene3D" id="3.30.450.80">
    <property type="entry name" value="Transcription factor LuxR-like, autoinducer-binding domain"/>
    <property type="match status" value="1"/>
</dbReference>
<dbReference type="SUPFAM" id="SSF75516">
    <property type="entry name" value="Pheromone-binding domain of LuxR-like quorum-sensing transcription factors"/>
    <property type="match status" value="1"/>
</dbReference>
<dbReference type="SMART" id="SM00421">
    <property type="entry name" value="HTH_LUXR"/>
    <property type="match status" value="1"/>
</dbReference>
<dbReference type="Pfam" id="PF03472">
    <property type="entry name" value="Autoind_bind"/>
    <property type="match status" value="1"/>
</dbReference>
<dbReference type="PANTHER" id="PTHR44688:SF16">
    <property type="entry name" value="DNA-BINDING TRANSCRIPTIONAL ACTIVATOR DEVR_DOSR"/>
    <property type="match status" value="1"/>
</dbReference>
<dbReference type="Pfam" id="PF00196">
    <property type="entry name" value="GerE"/>
    <property type="match status" value="1"/>
</dbReference>
<keyword evidence="6" id="KW-1185">Reference proteome</keyword>
<dbReference type="PANTHER" id="PTHR44688">
    <property type="entry name" value="DNA-BINDING TRANSCRIPTIONAL ACTIVATOR DEVR_DOSR"/>
    <property type="match status" value="1"/>
</dbReference>
<organism evidence="5 6">
    <name type="scientific">Caballeronia udeis</name>
    <dbReference type="NCBI Taxonomy" id="1232866"/>
    <lineage>
        <taxon>Bacteria</taxon>
        <taxon>Pseudomonadati</taxon>
        <taxon>Pseudomonadota</taxon>
        <taxon>Betaproteobacteria</taxon>
        <taxon>Burkholderiales</taxon>
        <taxon>Burkholderiaceae</taxon>
        <taxon>Caballeronia</taxon>
    </lineage>
</organism>
<proteinExistence type="predicted"/>
<dbReference type="CDD" id="cd06170">
    <property type="entry name" value="LuxR_C_like"/>
    <property type="match status" value="1"/>
</dbReference>
<dbReference type="InterPro" id="IPR016032">
    <property type="entry name" value="Sig_transdc_resp-reg_C-effctor"/>
</dbReference>
<dbReference type="PRINTS" id="PR00038">
    <property type="entry name" value="HTHLUXR"/>
</dbReference>
<evidence type="ECO:0000256" key="1">
    <source>
        <dbReference type="ARBA" id="ARBA00023015"/>
    </source>
</evidence>
<accession>A0ABW8MPI5</accession>
<gene>
    <name evidence="5" type="ORF">ABH943_004378</name>
</gene>
<evidence type="ECO:0000313" key="5">
    <source>
        <dbReference type="EMBL" id="MFK4444356.1"/>
    </source>
</evidence>
<dbReference type="InterPro" id="IPR036693">
    <property type="entry name" value="TF_LuxR_autoind-bd_dom_sf"/>
</dbReference>
<keyword evidence="2" id="KW-0238">DNA-binding</keyword>
<sequence>MNRTAVEHGLRSHVALDFQTLWRSAGVANMKHVSRRRSTERQRRPSLTSDRLQTDLPVMRLARATDIPSLVESFGHAAGKLGFPHYVISRVTRSRSSYTRQTALEMIGSHYPQEWVRHYQSRDYAATDPVHRAAFLQSAPYRWHDIIGLNKAERRLLDEAREAGLPAGISIPAHQSDGSILLFNLSGSPRSVNNASNSRLAYLISAQFHFELHRLALIPSRRAAHLLTPRQLECLTWVARGKTSAEIGEILGCSRYTVDYHIEAAMEALNIRSRTAAAVHATVQGIIKP</sequence>
<dbReference type="InterPro" id="IPR000792">
    <property type="entry name" value="Tscrpt_reg_LuxR_C"/>
</dbReference>
<dbReference type="InterPro" id="IPR036388">
    <property type="entry name" value="WH-like_DNA-bd_sf"/>
</dbReference>
<dbReference type="PROSITE" id="PS50043">
    <property type="entry name" value="HTH_LUXR_2"/>
    <property type="match status" value="1"/>
</dbReference>
<reference evidence="5 6" key="1">
    <citation type="submission" date="2024-10" db="EMBL/GenBank/DDBJ databases">
        <authorList>
            <person name="Deangelis K."/>
            <person name="Huntemann M."/>
            <person name="Clum A."/>
            <person name="Wang J."/>
            <person name="Palaniappan K."/>
            <person name="Ritter S."/>
            <person name="Chen I.-M."/>
            <person name="Stamatis D."/>
            <person name="Reddy T."/>
            <person name="O'Malley R."/>
            <person name="Daum C."/>
            <person name="Ng V."/>
            <person name="Ivanova N."/>
            <person name="Kyrpides N."/>
            <person name="Woyke T."/>
        </authorList>
    </citation>
    <scope>NUCLEOTIDE SEQUENCE [LARGE SCALE GENOMIC DNA]</scope>
    <source>
        <strain evidence="5 6">GAS97</strain>
    </source>
</reference>
<feature type="domain" description="HTH luxR-type" evidence="4">
    <location>
        <begin position="220"/>
        <end position="285"/>
    </location>
</feature>